<sequence length="103" mass="11512">MILEIAQLPVKAGEEAAFEAAFEKAQKIIAAQPGYRSHELARGADANNGSRYVLLVRWDSVEAHDPGFRQSADYQTWRELLHRFYEPGIAVAHFATVVGRLES</sequence>
<dbReference type="GO" id="GO:0004497">
    <property type="term" value="F:monooxygenase activity"/>
    <property type="evidence" value="ECO:0007669"/>
    <property type="project" value="UniProtKB-KW"/>
</dbReference>
<dbReference type="InterPro" id="IPR007138">
    <property type="entry name" value="ABM_dom"/>
</dbReference>
<accession>A0A158JWH4</accession>
<protein>
    <submittedName>
        <fullName evidence="2">Antibiotic biosynthesis monooxygenase</fullName>
    </submittedName>
</protein>
<dbReference type="PROSITE" id="PS51725">
    <property type="entry name" value="ABM"/>
    <property type="match status" value="1"/>
</dbReference>
<dbReference type="RefSeq" id="WP_087632543.1">
    <property type="nucleotide sequence ID" value="NZ_FCNZ02000021.1"/>
</dbReference>
<dbReference type="PANTHER" id="PTHR34474:SF2">
    <property type="entry name" value="SIGNAL TRANSDUCTION PROTEIN TRAP"/>
    <property type="match status" value="1"/>
</dbReference>
<dbReference type="STRING" id="326475.AWB66_04733"/>
<keyword evidence="3" id="KW-1185">Reference proteome</keyword>
<organism evidence="2 3">
    <name type="scientific">Caballeronia telluris</name>
    <dbReference type="NCBI Taxonomy" id="326475"/>
    <lineage>
        <taxon>Bacteria</taxon>
        <taxon>Pseudomonadati</taxon>
        <taxon>Pseudomonadota</taxon>
        <taxon>Betaproteobacteria</taxon>
        <taxon>Burkholderiales</taxon>
        <taxon>Burkholderiaceae</taxon>
        <taxon>Caballeronia</taxon>
    </lineage>
</organism>
<reference evidence="2" key="1">
    <citation type="submission" date="2016-01" db="EMBL/GenBank/DDBJ databases">
        <authorList>
            <person name="Peeters Charlotte."/>
        </authorList>
    </citation>
    <scope>NUCLEOTIDE SEQUENCE</scope>
    <source>
        <strain evidence="2">LMG 22936</strain>
    </source>
</reference>
<dbReference type="EMBL" id="FCNZ02000021">
    <property type="protein sequence ID" value="SAL72823.1"/>
    <property type="molecule type" value="Genomic_DNA"/>
</dbReference>
<feature type="domain" description="ABM" evidence="1">
    <location>
        <begin position="2"/>
        <end position="94"/>
    </location>
</feature>
<dbReference type="Proteomes" id="UP000054717">
    <property type="component" value="Unassembled WGS sequence"/>
</dbReference>
<dbReference type="InterPro" id="IPR011008">
    <property type="entry name" value="Dimeric_a/b-barrel"/>
</dbReference>
<evidence type="ECO:0000313" key="2">
    <source>
        <dbReference type="EMBL" id="SAL72823.1"/>
    </source>
</evidence>
<dbReference type="SUPFAM" id="SSF54909">
    <property type="entry name" value="Dimeric alpha+beta barrel"/>
    <property type="match status" value="1"/>
</dbReference>
<dbReference type="InterPro" id="IPR050404">
    <property type="entry name" value="Heme-degrading_MO"/>
</dbReference>
<comment type="caution">
    <text evidence="2">The sequence shown here is derived from an EMBL/GenBank/DDBJ whole genome shotgun (WGS) entry which is preliminary data.</text>
</comment>
<dbReference type="Pfam" id="PF03992">
    <property type="entry name" value="ABM"/>
    <property type="match status" value="1"/>
</dbReference>
<name>A0A158JWH4_9BURK</name>
<gene>
    <name evidence="2" type="ORF">AWB66_04733</name>
</gene>
<dbReference type="AlphaFoldDB" id="A0A158JWH4"/>
<evidence type="ECO:0000259" key="1">
    <source>
        <dbReference type="PROSITE" id="PS51725"/>
    </source>
</evidence>
<evidence type="ECO:0000313" key="3">
    <source>
        <dbReference type="Proteomes" id="UP000054717"/>
    </source>
</evidence>
<proteinExistence type="predicted"/>
<keyword evidence="2" id="KW-0560">Oxidoreductase</keyword>
<dbReference type="PANTHER" id="PTHR34474">
    <property type="entry name" value="SIGNAL TRANSDUCTION PROTEIN TRAP"/>
    <property type="match status" value="1"/>
</dbReference>
<dbReference type="Gene3D" id="3.30.70.100">
    <property type="match status" value="1"/>
</dbReference>
<keyword evidence="2" id="KW-0503">Monooxygenase</keyword>